<organism evidence="4 5">
    <name type="scientific">Podospora didyma</name>
    <dbReference type="NCBI Taxonomy" id="330526"/>
    <lineage>
        <taxon>Eukaryota</taxon>
        <taxon>Fungi</taxon>
        <taxon>Dikarya</taxon>
        <taxon>Ascomycota</taxon>
        <taxon>Pezizomycotina</taxon>
        <taxon>Sordariomycetes</taxon>
        <taxon>Sordariomycetidae</taxon>
        <taxon>Sordariales</taxon>
        <taxon>Podosporaceae</taxon>
        <taxon>Podospora</taxon>
    </lineage>
</organism>
<feature type="region of interest" description="Disordered" evidence="3">
    <location>
        <begin position="110"/>
        <end position="230"/>
    </location>
</feature>
<name>A0AAE0P7N9_9PEZI</name>
<feature type="region of interest" description="Disordered" evidence="3">
    <location>
        <begin position="242"/>
        <end position="304"/>
    </location>
</feature>
<dbReference type="AlphaFoldDB" id="A0AAE0P7N9"/>
<dbReference type="GO" id="GO:0003677">
    <property type="term" value="F:DNA binding"/>
    <property type="evidence" value="ECO:0007669"/>
    <property type="project" value="InterPro"/>
</dbReference>
<evidence type="ECO:0000313" key="4">
    <source>
        <dbReference type="EMBL" id="KAK3394835.1"/>
    </source>
</evidence>
<evidence type="ECO:0000256" key="2">
    <source>
        <dbReference type="ARBA" id="ARBA00023242"/>
    </source>
</evidence>
<protein>
    <recommendedName>
        <fullName evidence="6">HhH-GPD domain-containing protein</fullName>
    </recommendedName>
</protein>
<dbReference type="PANTHER" id="PTHR15074">
    <property type="entry name" value="METHYL-CPG-BINDING PROTEIN"/>
    <property type="match status" value="1"/>
</dbReference>
<feature type="compositionally biased region" description="Basic residues" evidence="3">
    <location>
        <begin position="137"/>
        <end position="147"/>
    </location>
</feature>
<dbReference type="EMBL" id="JAULSW010000001">
    <property type="protein sequence ID" value="KAK3394835.1"/>
    <property type="molecule type" value="Genomic_DNA"/>
</dbReference>
<evidence type="ECO:0008006" key="6">
    <source>
        <dbReference type="Google" id="ProtNLM"/>
    </source>
</evidence>
<proteinExistence type="predicted"/>
<gene>
    <name evidence="4" type="ORF">B0H63DRAFT_462105</name>
</gene>
<accession>A0AAE0P7N9</accession>
<dbReference type="PANTHER" id="PTHR15074:SF0">
    <property type="entry name" value="METHYL-CPG-BINDING DOMAIN PROTEIN 4-LIKE PROTEIN"/>
    <property type="match status" value="1"/>
</dbReference>
<evidence type="ECO:0000256" key="1">
    <source>
        <dbReference type="ARBA" id="ARBA00004123"/>
    </source>
</evidence>
<dbReference type="Proteomes" id="UP001285441">
    <property type="component" value="Unassembled WGS sequence"/>
</dbReference>
<comment type="caution">
    <text evidence="4">The sequence shown here is derived from an EMBL/GenBank/DDBJ whole genome shotgun (WGS) entry which is preliminary data.</text>
</comment>
<reference evidence="4" key="1">
    <citation type="journal article" date="2023" name="Mol. Phylogenet. Evol.">
        <title>Genome-scale phylogeny and comparative genomics of the fungal order Sordariales.</title>
        <authorList>
            <person name="Hensen N."/>
            <person name="Bonometti L."/>
            <person name="Westerberg I."/>
            <person name="Brannstrom I.O."/>
            <person name="Guillou S."/>
            <person name="Cros-Aarteil S."/>
            <person name="Calhoun S."/>
            <person name="Haridas S."/>
            <person name="Kuo A."/>
            <person name="Mondo S."/>
            <person name="Pangilinan J."/>
            <person name="Riley R."/>
            <person name="LaButti K."/>
            <person name="Andreopoulos B."/>
            <person name="Lipzen A."/>
            <person name="Chen C."/>
            <person name="Yan M."/>
            <person name="Daum C."/>
            <person name="Ng V."/>
            <person name="Clum A."/>
            <person name="Steindorff A."/>
            <person name="Ohm R.A."/>
            <person name="Martin F."/>
            <person name="Silar P."/>
            <person name="Natvig D.O."/>
            <person name="Lalanne C."/>
            <person name="Gautier V."/>
            <person name="Ament-Velasquez S.L."/>
            <person name="Kruys A."/>
            <person name="Hutchinson M.I."/>
            <person name="Powell A.J."/>
            <person name="Barry K."/>
            <person name="Miller A.N."/>
            <person name="Grigoriev I.V."/>
            <person name="Debuchy R."/>
            <person name="Gladieux P."/>
            <person name="Hiltunen Thoren M."/>
            <person name="Johannesson H."/>
        </authorList>
    </citation>
    <scope>NUCLEOTIDE SEQUENCE</scope>
    <source>
        <strain evidence="4">CBS 232.78</strain>
    </source>
</reference>
<dbReference type="InterPro" id="IPR011257">
    <property type="entry name" value="DNA_glycosylase"/>
</dbReference>
<reference evidence="4" key="2">
    <citation type="submission" date="2023-06" db="EMBL/GenBank/DDBJ databases">
        <authorList>
            <consortium name="Lawrence Berkeley National Laboratory"/>
            <person name="Haridas S."/>
            <person name="Hensen N."/>
            <person name="Bonometti L."/>
            <person name="Westerberg I."/>
            <person name="Brannstrom I.O."/>
            <person name="Guillou S."/>
            <person name="Cros-Aarteil S."/>
            <person name="Calhoun S."/>
            <person name="Kuo A."/>
            <person name="Mondo S."/>
            <person name="Pangilinan J."/>
            <person name="Riley R."/>
            <person name="LaButti K."/>
            <person name="Andreopoulos B."/>
            <person name="Lipzen A."/>
            <person name="Chen C."/>
            <person name="Yanf M."/>
            <person name="Daum C."/>
            <person name="Ng V."/>
            <person name="Clum A."/>
            <person name="Steindorff A."/>
            <person name="Ohm R."/>
            <person name="Martin F."/>
            <person name="Silar P."/>
            <person name="Natvig D."/>
            <person name="Lalanne C."/>
            <person name="Gautier V."/>
            <person name="Ament-velasquez S.L."/>
            <person name="Kruys A."/>
            <person name="Hutchinson M.I."/>
            <person name="Powell A.J."/>
            <person name="Barry K."/>
            <person name="Miller A.N."/>
            <person name="Grigoriev I.V."/>
            <person name="Debuchy R."/>
            <person name="Gladieux P."/>
            <person name="Thoren M.H."/>
            <person name="Johannesson H."/>
        </authorList>
    </citation>
    <scope>NUCLEOTIDE SEQUENCE</scope>
    <source>
        <strain evidence="4">CBS 232.78</strain>
    </source>
</reference>
<evidence type="ECO:0000313" key="5">
    <source>
        <dbReference type="Proteomes" id="UP001285441"/>
    </source>
</evidence>
<feature type="compositionally biased region" description="Polar residues" evidence="3">
    <location>
        <begin position="275"/>
        <end position="297"/>
    </location>
</feature>
<comment type="subcellular location">
    <subcellularLocation>
        <location evidence="1">Nucleus</location>
    </subcellularLocation>
</comment>
<sequence length="567" mass="61671">MSHPNAPPSSSRMQLAEQMLDRFDINDEATYEFLCSIVASGHASQEDIAELLELSVMRGVEEWDMLIECAKALRNKAPRLNDNDITSHRLPSLLPFLGLILTGQAGQLQLPDTAGITGPGDSGTHPRADDQEATAAHKQRKDLKKNGKSATRASKRTGLGRGVSRFWNEHEEASGHAESQQNTIPTCQSTSSSSTQAAKPGPESPDDGKRDGCSRATGDDRSSAGEITMGVVNENVPAFGLGEVGSFSGRPNTSRKVQVRSEPAVKAKRPAKSPFFTTPPSTAGESASASKKNTQPARGTVSRLPIPPLSADGFGIIQEELAHDPFRLLIAVTFLIRTWGTAAIPVFHELVARFPGPEAIAMADPAEITALICPLGLSVVRCNVIQKYARLWVSQPPTKEKRYGVKNYPRSGDGRHVKAGEEFGPELLDNGGGGSRGAEDGVDAVTDARQRALGSAWEIGHLTQGPYAIDSWRIFCRDVLLGRAEHWTGKGSHPGFQPEWMRVLPKDKELRACLRWMWLREGWEWDPISGDREPLREDLRRAVDEGRVGYDDQGSLMIVDEPQDGIG</sequence>
<dbReference type="GO" id="GO:0006281">
    <property type="term" value="P:DNA repair"/>
    <property type="evidence" value="ECO:0007669"/>
    <property type="project" value="InterPro"/>
</dbReference>
<evidence type="ECO:0000256" key="3">
    <source>
        <dbReference type="SAM" id="MobiDB-lite"/>
    </source>
</evidence>
<feature type="compositionally biased region" description="Basic and acidic residues" evidence="3">
    <location>
        <begin position="206"/>
        <end position="223"/>
    </location>
</feature>
<dbReference type="SUPFAM" id="SSF48150">
    <property type="entry name" value="DNA-glycosylase"/>
    <property type="match status" value="1"/>
</dbReference>
<dbReference type="GO" id="GO:0003824">
    <property type="term" value="F:catalytic activity"/>
    <property type="evidence" value="ECO:0007669"/>
    <property type="project" value="InterPro"/>
</dbReference>
<keyword evidence="2" id="KW-0539">Nucleus</keyword>
<feature type="compositionally biased region" description="Polar residues" evidence="3">
    <location>
        <begin position="177"/>
        <end position="187"/>
    </location>
</feature>
<dbReference type="Gene3D" id="1.10.340.30">
    <property type="entry name" value="Hypothetical protein, domain 2"/>
    <property type="match status" value="1"/>
</dbReference>
<keyword evidence="5" id="KW-1185">Reference proteome</keyword>
<feature type="compositionally biased region" description="Low complexity" evidence="3">
    <location>
        <begin position="188"/>
        <end position="198"/>
    </location>
</feature>
<dbReference type="GO" id="GO:0005634">
    <property type="term" value="C:nucleus"/>
    <property type="evidence" value="ECO:0007669"/>
    <property type="project" value="UniProtKB-SubCell"/>
</dbReference>
<dbReference type="InterPro" id="IPR045138">
    <property type="entry name" value="MeCP2/MBD4"/>
</dbReference>
<feature type="region of interest" description="Disordered" evidence="3">
    <location>
        <begin position="413"/>
        <end position="441"/>
    </location>
</feature>